<dbReference type="AlphaFoldDB" id="A0A1F4VE70"/>
<name>A0A1F4VE70_UNCKA</name>
<organism evidence="1 2">
    <name type="scientific">candidate division WWE3 bacterium RIFCSPLOWO2_01_FULL_41_18</name>
    <dbReference type="NCBI Taxonomy" id="1802625"/>
    <lineage>
        <taxon>Bacteria</taxon>
        <taxon>Katanobacteria</taxon>
    </lineage>
</organism>
<proteinExistence type="predicted"/>
<reference evidence="1 2" key="1">
    <citation type="journal article" date="2016" name="Nat. Commun.">
        <title>Thousands of microbial genomes shed light on interconnected biogeochemical processes in an aquifer system.</title>
        <authorList>
            <person name="Anantharaman K."/>
            <person name="Brown C.T."/>
            <person name="Hug L.A."/>
            <person name="Sharon I."/>
            <person name="Castelle C.J."/>
            <person name="Probst A.J."/>
            <person name="Thomas B.C."/>
            <person name="Singh A."/>
            <person name="Wilkins M.J."/>
            <person name="Karaoz U."/>
            <person name="Brodie E.L."/>
            <person name="Williams K.H."/>
            <person name="Hubbard S.S."/>
            <person name="Banfield J.F."/>
        </authorList>
    </citation>
    <scope>NUCLEOTIDE SEQUENCE [LARGE SCALE GENOMIC DNA]</scope>
</reference>
<evidence type="ECO:0000313" key="2">
    <source>
        <dbReference type="Proteomes" id="UP000176504"/>
    </source>
</evidence>
<gene>
    <name evidence="1" type="ORF">A3A78_00835</name>
</gene>
<comment type="caution">
    <text evidence="1">The sequence shown here is derived from an EMBL/GenBank/DDBJ whole genome shotgun (WGS) entry which is preliminary data.</text>
</comment>
<protein>
    <submittedName>
        <fullName evidence="1">Uncharacterized protein</fullName>
    </submittedName>
</protein>
<dbReference type="EMBL" id="MEVI01000002">
    <property type="protein sequence ID" value="OGC55487.1"/>
    <property type="molecule type" value="Genomic_DNA"/>
</dbReference>
<dbReference type="Proteomes" id="UP000176504">
    <property type="component" value="Unassembled WGS sequence"/>
</dbReference>
<evidence type="ECO:0000313" key="1">
    <source>
        <dbReference type="EMBL" id="OGC55487.1"/>
    </source>
</evidence>
<accession>A0A1F4VE70</accession>
<sequence length="154" mass="17803">MKRKILVFLLVVLFLITSSLIYLVFNTCYEPTVYGFGDKVVFENGVVFEGLPVAGQAFSVDVDRQRGITRLKTDWLYGKFFAPNSELIMSLTEGAVWDRSDPFKLTFYPLGIYNQDLVVEYGVYQIPYVGYRVGRQTISFKYCLLTKLWGYILR</sequence>